<dbReference type="InterPro" id="IPR027417">
    <property type="entry name" value="P-loop_NTPase"/>
</dbReference>
<dbReference type="SUPFAM" id="SSF48452">
    <property type="entry name" value="TPR-like"/>
    <property type="match status" value="1"/>
</dbReference>
<feature type="compositionally biased region" description="Basic and acidic residues" evidence="2">
    <location>
        <begin position="475"/>
        <end position="484"/>
    </location>
</feature>
<feature type="compositionally biased region" description="Acidic residues" evidence="2">
    <location>
        <begin position="510"/>
        <end position="529"/>
    </location>
</feature>
<feature type="compositionally biased region" description="Basic and acidic residues" evidence="2">
    <location>
        <begin position="282"/>
        <end position="301"/>
    </location>
</feature>
<evidence type="ECO:0008006" key="5">
    <source>
        <dbReference type="Google" id="ProtNLM"/>
    </source>
</evidence>
<organism evidence="3 4">
    <name type="scientific">Blautia faecis</name>
    <dbReference type="NCBI Taxonomy" id="871665"/>
    <lineage>
        <taxon>Bacteria</taxon>
        <taxon>Bacillati</taxon>
        <taxon>Bacillota</taxon>
        <taxon>Clostridia</taxon>
        <taxon>Lachnospirales</taxon>
        <taxon>Lachnospiraceae</taxon>
        <taxon>Blautia</taxon>
    </lineage>
</organism>
<feature type="region of interest" description="Disordered" evidence="2">
    <location>
        <begin position="272"/>
        <end position="385"/>
    </location>
</feature>
<feature type="compositionally biased region" description="Acidic residues" evidence="2">
    <location>
        <begin position="485"/>
        <end position="501"/>
    </location>
</feature>
<dbReference type="SUPFAM" id="SSF52540">
    <property type="entry name" value="P-loop containing nucleoside triphosphate hydrolases"/>
    <property type="match status" value="1"/>
</dbReference>
<feature type="compositionally biased region" description="Basic and acidic residues" evidence="2">
    <location>
        <begin position="215"/>
        <end position="228"/>
    </location>
</feature>
<feature type="compositionally biased region" description="Acidic residues" evidence="2">
    <location>
        <begin position="541"/>
        <end position="551"/>
    </location>
</feature>
<evidence type="ECO:0000256" key="2">
    <source>
        <dbReference type="SAM" id="MobiDB-lite"/>
    </source>
</evidence>
<feature type="region of interest" description="Disordered" evidence="2">
    <location>
        <begin position="470"/>
        <end position="631"/>
    </location>
</feature>
<feature type="compositionally biased region" description="Polar residues" evidence="2">
    <location>
        <begin position="231"/>
        <end position="242"/>
    </location>
</feature>
<dbReference type="EMBL" id="JAAITS010000037">
    <property type="protein sequence ID" value="NSG86323.1"/>
    <property type="molecule type" value="Genomic_DNA"/>
</dbReference>
<dbReference type="Proteomes" id="UP001644719">
    <property type="component" value="Unassembled WGS sequence"/>
</dbReference>
<reference evidence="3 4" key="1">
    <citation type="journal article" date="2020" name="Cell Host Microbe">
        <title>Functional and Genomic Variation between Human-Derived Isolates of Lachnospiraceae Reveals Inter- and Intra-Species Diversity.</title>
        <authorList>
            <person name="Sorbara M.T."/>
            <person name="Littmann E.R."/>
            <person name="Fontana E."/>
            <person name="Moody T.U."/>
            <person name="Kohout C.E."/>
            <person name="Gjonbalaj M."/>
            <person name="Eaton V."/>
            <person name="Seok R."/>
            <person name="Leiner I.M."/>
            <person name="Pamer E.G."/>
        </authorList>
    </citation>
    <scope>NUCLEOTIDE SEQUENCE [LARGE SCALE GENOMIC DNA]</scope>
    <source>
        <strain evidence="3 4">MSK.17.74</strain>
    </source>
</reference>
<evidence type="ECO:0000256" key="1">
    <source>
        <dbReference type="PROSITE-ProRule" id="PRU00339"/>
    </source>
</evidence>
<dbReference type="InterPro" id="IPR019734">
    <property type="entry name" value="TPR_rpt"/>
</dbReference>
<dbReference type="Gene3D" id="1.25.40.10">
    <property type="entry name" value="Tetratricopeptide repeat domain"/>
    <property type="match status" value="1"/>
</dbReference>
<evidence type="ECO:0000313" key="3">
    <source>
        <dbReference type="EMBL" id="NSG86323.1"/>
    </source>
</evidence>
<gene>
    <name evidence="3" type="ORF">G5B17_13105</name>
</gene>
<dbReference type="InterPro" id="IPR011990">
    <property type="entry name" value="TPR-like_helical_dom_sf"/>
</dbReference>
<feature type="compositionally biased region" description="Basic and acidic residues" evidence="2">
    <location>
        <begin position="351"/>
        <end position="364"/>
    </location>
</feature>
<dbReference type="PROSITE" id="PS50005">
    <property type="entry name" value="TPR"/>
    <property type="match status" value="1"/>
</dbReference>
<protein>
    <recommendedName>
        <fullName evidence="5">CbbX protein</fullName>
    </recommendedName>
</protein>
<feature type="compositionally biased region" description="Basic and acidic residues" evidence="2">
    <location>
        <begin position="309"/>
        <end position="322"/>
    </location>
</feature>
<feature type="region of interest" description="Disordered" evidence="2">
    <location>
        <begin position="215"/>
        <end position="243"/>
    </location>
</feature>
<accession>A0ABX2H9Q9</accession>
<feature type="compositionally biased region" description="Acidic residues" evidence="2">
    <location>
        <begin position="562"/>
        <end position="617"/>
    </location>
</feature>
<comment type="caution">
    <text evidence="3">The sequence shown here is derived from an EMBL/GenBank/DDBJ whole genome shotgun (WGS) entry which is preliminary data.</text>
</comment>
<proteinExistence type="predicted"/>
<sequence length="886" mass="101080">MVKNLDKEEFRVKLEEINHLVEQKDYKGAMNVVDSIDWRRVKNVRTLCVVGEIYAANKRYEDSKEIFLLAYHRASIGKNILYRLVEVSLKLGQVSEAVEFYQEYREVAPNDNTQYILKYKILKVKKAPLAEQIKVLEDYKEKEFTEKWSYELAKLYYQDGDKEKCLELCNEIILWFNEGNYVMKAMDLKQRMGALTGEEKERYEQQFVPKLLKPEEADTIKEEEKAPEAENQGSESIESIQIKNEDLDGVESLQDKISKGLRDIFGSRKMDEMEDSIVSTEQTKEVQEEMLRDPASEKEYESVPELEPETGKVKVENTKETVAEESVNTADETAEKSAEAVSEENTEGLENADRSESAEEKKTFSTETETPVENLKMPTLNIPDSMKNMVPEEIEVPKAPVQNNLFSDEADAAEKMKDEKPAFDFSNFNLEDTILAASAQGIEIPDEKVDEEKVQEENKEIVEVAKEISTQPQKAVKEEKVEKIPEEEEVITEDEEEIEPEPEQKKPVVELEEEEFLSEEDLQAAEDEFMNGPAGHKEKEEPSDDSMSEDEFIAKLLRESIGEEEDEDMPPAADDVVETEDAEEEPEDSEDEDFDFDEDEEEEESSESLSEEEELEQFIDSIQPKDKRNPCDIVPREKSLTDDEKKLFTYFVKVPGMREQLISALCDVQMAAADKTSKTGNVIVMGGKETGKTRLIASLIPAICKELNLPASKVAYVFADQLNEMDITKVIGKLSGGFLVIENANQLTQETVDILDKAMEFRTDGLTVIIEDEKIGMRKLIAKFPKFAKKFTSMINIPVFTNDELVNFARVYTKENGYKIDQMGMLALYNLIGVNQKEDQPMNIGAVKEMLDAAMAKSQGGLLKFNKKKRVDRDGFTVLYEKDFAK</sequence>
<keyword evidence="4" id="KW-1185">Reference proteome</keyword>
<feature type="repeat" description="TPR" evidence="1">
    <location>
        <begin position="78"/>
        <end position="111"/>
    </location>
</feature>
<keyword evidence="1" id="KW-0802">TPR repeat</keyword>
<name>A0ABX2H9Q9_9FIRM</name>
<evidence type="ECO:0000313" key="4">
    <source>
        <dbReference type="Proteomes" id="UP001644719"/>
    </source>
</evidence>
<feature type="compositionally biased region" description="Basic and acidic residues" evidence="2">
    <location>
        <begin position="552"/>
        <end position="561"/>
    </location>
</feature>